<reference evidence="1" key="1">
    <citation type="journal article" date="2021" name="Environ. Microbiol.">
        <title>Genomic characterization of three novel Desulfobacterota classes expand the metabolic and phylogenetic diversity of the phylum.</title>
        <authorList>
            <person name="Murphy C.L."/>
            <person name="Biggerstaff J."/>
            <person name="Eichhorn A."/>
            <person name="Ewing E."/>
            <person name="Shahan R."/>
            <person name="Soriano D."/>
            <person name="Stewart S."/>
            <person name="VanMol K."/>
            <person name="Walker R."/>
            <person name="Walters P."/>
            <person name="Elshahed M.S."/>
            <person name="Youssef N.H."/>
        </authorList>
    </citation>
    <scope>NUCLEOTIDE SEQUENCE</scope>
    <source>
        <strain evidence="1">Zod_Metabat.24</strain>
    </source>
</reference>
<proteinExistence type="predicted"/>
<reference evidence="1" key="2">
    <citation type="submission" date="2021-01" db="EMBL/GenBank/DDBJ databases">
        <authorList>
            <person name="Hahn C.R."/>
            <person name="Youssef N.H."/>
            <person name="Elshahed M."/>
        </authorList>
    </citation>
    <scope>NUCLEOTIDE SEQUENCE</scope>
    <source>
        <strain evidence="1">Zod_Metabat.24</strain>
    </source>
</reference>
<name>A0A9D8PPS6_9DELT</name>
<gene>
    <name evidence="1" type="ORF">JW984_08245</name>
</gene>
<dbReference type="InterPro" id="IPR027417">
    <property type="entry name" value="P-loop_NTPase"/>
</dbReference>
<dbReference type="SUPFAM" id="SSF53795">
    <property type="entry name" value="PEP carboxykinase-like"/>
    <property type="match status" value="1"/>
</dbReference>
<sequence>MMGSTNIDIGGVKLEIKFTGKESDRYAGAIGKIFPDYLSAEGNMNIPLVVRERPDVPLDKLFGGGEAGALRDYFLKIEGRFPFTEVSPGWRRRRTKTLLRSSRGNGAALGSPSLIPLLSRDRMAVFYHNSFLLFADYEKPKGEVLILEGDFSDTVSSVSLAVQAAVGLFAPLYNGMMLHACSAEIDGGGYIFFGGSGAGKSTIADLMGRKRLLADDGSLCFRRGKDYCTMPSPFTQVPSRENRGELIQAKRFFFLIKDKDNFVEEVKPGEAILRIMHNHIHFFRYFPGKEAKETFISVKEIVERFPFYNLHFTRYINPLTFFGEGGYKRGDRRKEFMSMSDDH</sequence>
<comment type="caution">
    <text evidence="1">The sequence shown here is derived from an EMBL/GenBank/DDBJ whole genome shotgun (WGS) entry which is preliminary data.</text>
</comment>
<dbReference type="EMBL" id="JAFGIX010000040">
    <property type="protein sequence ID" value="MBN1573170.1"/>
    <property type="molecule type" value="Genomic_DNA"/>
</dbReference>
<dbReference type="Gene3D" id="3.40.50.300">
    <property type="entry name" value="P-loop containing nucleotide triphosphate hydrolases"/>
    <property type="match status" value="1"/>
</dbReference>
<dbReference type="Proteomes" id="UP000809273">
    <property type="component" value="Unassembled WGS sequence"/>
</dbReference>
<evidence type="ECO:0000313" key="1">
    <source>
        <dbReference type="EMBL" id="MBN1573170.1"/>
    </source>
</evidence>
<organism evidence="1 2">
    <name type="scientific">Candidatus Zymogenus saltonus</name>
    <dbReference type="NCBI Taxonomy" id="2844893"/>
    <lineage>
        <taxon>Bacteria</taxon>
        <taxon>Deltaproteobacteria</taxon>
        <taxon>Candidatus Zymogenia</taxon>
        <taxon>Candidatus Zymogeniales</taxon>
        <taxon>Candidatus Zymogenaceae</taxon>
        <taxon>Candidatus Zymogenus</taxon>
    </lineage>
</organism>
<protein>
    <submittedName>
        <fullName evidence="1">Uncharacterized protein</fullName>
    </submittedName>
</protein>
<dbReference type="AlphaFoldDB" id="A0A9D8PPS6"/>
<evidence type="ECO:0000313" key="2">
    <source>
        <dbReference type="Proteomes" id="UP000809273"/>
    </source>
</evidence>
<accession>A0A9D8PPS6</accession>